<dbReference type="PANTHER" id="PTHR10362">
    <property type="entry name" value="HISTIDINE AMMONIA-LYASE"/>
    <property type="match status" value="1"/>
</dbReference>
<gene>
    <name evidence="1" type="ORF">KAR29_12115</name>
</gene>
<dbReference type="RefSeq" id="WP_274373249.1">
    <property type="nucleotide sequence ID" value="NZ_CP072943.1"/>
</dbReference>
<dbReference type="CDD" id="cd00332">
    <property type="entry name" value="PAL-HAL"/>
    <property type="match status" value="1"/>
</dbReference>
<dbReference type="Gene3D" id="1.10.275.10">
    <property type="entry name" value="Fumarase/aspartase (N-terminal domain)"/>
    <property type="match status" value="1"/>
</dbReference>
<keyword evidence="1" id="KW-0456">Lyase</keyword>
<sequence>MAKNWKKASSIEEVRLGEKPLSIEDVVAVARHGARVELSPPYVERVKRGRAHVERFAEEERALYGITTGLGENWNRYIAREERDRIQRNHVLSHACSVGEPLEEECVRAMMVVMLQHFGTGHTGMGLAPLRLLAAMLNGSVTPFVPAHGSVGYICHEGHIGCALIGEGFVLDGKGRRKAAEALAEKGLEPVTLASKEGLTLVSGTTTVTALAALGLYDALVGARTADIAGALSLEVLKGTLMAFDERVHGLRPHPYQATTASNVRKLLEGSEIVARYRGHRVQDALSLRCIPQLHGAAKQLLDDMARTLDIELNASVDNPLIVEVDGGAEALMACNADGSYVGMAADGAAIALAGLAKMAERRIDRLVNRHVSELPPFLCVDPGVNNGLMIPQYAAAGLVGEMRLLAHPATVDNGFTCANQEDYTSMGAGAAVKLYRSARLLRYILAIELLDACQAQDFYGDLRAAPATAAVRDRIRRDVPFVGQDVMMEPLIEAIAVMVGGGEILEAAWSVTGELPL</sequence>
<dbReference type="SUPFAM" id="SSF48557">
    <property type="entry name" value="L-aspartase-like"/>
    <property type="match status" value="1"/>
</dbReference>
<evidence type="ECO:0000313" key="2">
    <source>
        <dbReference type="Proteomes" id="UP000671879"/>
    </source>
</evidence>
<protein>
    <submittedName>
        <fullName evidence="1">Aromatic amino acid lyase</fullName>
    </submittedName>
</protein>
<dbReference type="EMBL" id="CP072943">
    <property type="protein sequence ID" value="QTX32042.1"/>
    <property type="molecule type" value="Genomic_DNA"/>
</dbReference>
<dbReference type="Pfam" id="PF00221">
    <property type="entry name" value="Lyase_aromatic"/>
    <property type="match status" value="1"/>
</dbReference>
<dbReference type="InterPro" id="IPR001106">
    <property type="entry name" value="Aromatic_Lyase"/>
</dbReference>
<dbReference type="KEGG" id="aram:KAR29_12115"/>
<dbReference type="GO" id="GO:0016841">
    <property type="term" value="F:ammonia-lyase activity"/>
    <property type="evidence" value="ECO:0007669"/>
    <property type="project" value="UniProtKB-ARBA"/>
</dbReference>
<keyword evidence="2" id="KW-1185">Reference proteome</keyword>
<dbReference type="Gene3D" id="1.20.200.10">
    <property type="entry name" value="Fumarase/aspartase (Central domain)"/>
    <property type="match status" value="1"/>
</dbReference>
<dbReference type="InterPro" id="IPR008948">
    <property type="entry name" value="L-Aspartase-like"/>
</dbReference>
<organism evidence="1 2">
    <name type="scientific">Aminithiophilus ramosus</name>
    <dbReference type="NCBI Taxonomy" id="3029084"/>
    <lineage>
        <taxon>Bacteria</taxon>
        <taxon>Thermotogati</taxon>
        <taxon>Synergistota</taxon>
        <taxon>Synergistia</taxon>
        <taxon>Synergistales</taxon>
        <taxon>Aminithiophilaceae</taxon>
        <taxon>Aminithiophilus</taxon>
    </lineage>
</organism>
<dbReference type="InterPro" id="IPR024083">
    <property type="entry name" value="Fumarase/histidase_N"/>
</dbReference>
<dbReference type="Proteomes" id="UP000671879">
    <property type="component" value="Chromosome"/>
</dbReference>
<proteinExistence type="predicted"/>
<dbReference type="AlphaFoldDB" id="A0A9Q7AND5"/>
<reference evidence="2" key="1">
    <citation type="submission" date="2021-04" db="EMBL/GenBank/DDBJ databases">
        <title>A novel Synergistetes isolate from a pyrite-forming mixed culture.</title>
        <authorList>
            <person name="Bunk B."/>
            <person name="Sproer C."/>
            <person name="Spring S."/>
            <person name="Pester M."/>
        </authorList>
    </citation>
    <scope>NUCLEOTIDE SEQUENCE [LARGE SCALE GENOMIC DNA]</scope>
    <source>
        <strain evidence="2">J.5.4.2-T.3.5.2</strain>
    </source>
</reference>
<accession>A0A9Q7AND5</accession>
<evidence type="ECO:0000313" key="1">
    <source>
        <dbReference type="EMBL" id="QTX32042.1"/>
    </source>
</evidence>
<name>A0A9Q7AND5_9BACT</name>